<keyword evidence="3" id="KW-1185">Reference proteome</keyword>
<evidence type="ECO:0000313" key="2">
    <source>
        <dbReference type="EMBL" id="SHM61088.1"/>
    </source>
</evidence>
<dbReference type="RefSeq" id="WP_072974719.1">
    <property type="nucleotide sequence ID" value="NZ_FRBY01000005.1"/>
</dbReference>
<dbReference type="EMBL" id="FRBY01000005">
    <property type="protein sequence ID" value="SHM61088.1"/>
    <property type="molecule type" value="Genomic_DNA"/>
</dbReference>
<evidence type="ECO:0000259" key="1">
    <source>
        <dbReference type="Pfam" id="PF00535"/>
    </source>
</evidence>
<protein>
    <submittedName>
        <fullName evidence="2">Glycosyl transferase family 2</fullName>
    </submittedName>
</protein>
<feature type="domain" description="Glycosyltransferase 2-like" evidence="1">
    <location>
        <begin position="39"/>
        <end position="158"/>
    </location>
</feature>
<sequence>MRVGFNPNKDKPQPPSDFYHQVIVPIYIPNQDDYFKDSFNILKYCLESLFKTCHSKTYIAVVNNGSCIEVVNYLDDIYQQGKIQELIHTSAIGKLNAILKGLAGHNFDLITISDADVLFLNDWQKETYTVFENFKKAGVVSPVPSSKMLKQFTENIYFDNFCSKRFKFTKTKDKQSLQMFASSIGNIDFYKDIHLNKNLTISNADDSVSAVIGAGHFIATYRGNCFDGLYNRFSSYSLGGDSEKMLLDKPAEDKGYWRLSTEGNYAYHMGNVYEDWMLETFSAINETKTEIKRPKIFSNKHSTYLRPFAAFFFSILKQKAIWTLFLRYKGLTKEEAKQY</sequence>
<gene>
    <name evidence="2" type="ORF">SAMN05444366_3676</name>
</gene>
<name>A0A1M7K762_9FLAO</name>
<dbReference type="InterPro" id="IPR029044">
    <property type="entry name" value="Nucleotide-diphossugar_trans"/>
</dbReference>
<dbReference type="GO" id="GO:0016740">
    <property type="term" value="F:transferase activity"/>
    <property type="evidence" value="ECO:0007669"/>
    <property type="project" value="UniProtKB-KW"/>
</dbReference>
<evidence type="ECO:0000313" key="3">
    <source>
        <dbReference type="Proteomes" id="UP000184121"/>
    </source>
</evidence>
<dbReference type="SUPFAM" id="SSF53448">
    <property type="entry name" value="Nucleotide-diphospho-sugar transferases"/>
    <property type="match status" value="1"/>
</dbReference>
<organism evidence="2 3">
    <name type="scientific">Flavobacterium saccharophilum</name>
    <dbReference type="NCBI Taxonomy" id="29534"/>
    <lineage>
        <taxon>Bacteria</taxon>
        <taxon>Pseudomonadati</taxon>
        <taxon>Bacteroidota</taxon>
        <taxon>Flavobacteriia</taxon>
        <taxon>Flavobacteriales</taxon>
        <taxon>Flavobacteriaceae</taxon>
        <taxon>Flavobacterium</taxon>
    </lineage>
</organism>
<dbReference type="CDD" id="cd00761">
    <property type="entry name" value="Glyco_tranf_GTA_type"/>
    <property type="match status" value="1"/>
</dbReference>
<dbReference type="AlphaFoldDB" id="A0A1M7K762"/>
<reference evidence="3" key="1">
    <citation type="submission" date="2016-11" db="EMBL/GenBank/DDBJ databases">
        <authorList>
            <person name="Varghese N."/>
            <person name="Submissions S."/>
        </authorList>
    </citation>
    <scope>NUCLEOTIDE SEQUENCE [LARGE SCALE GENOMIC DNA]</scope>
    <source>
        <strain evidence="3">DSM 1811</strain>
    </source>
</reference>
<accession>A0A1M7K762</accession>
<keyword evidence="2" id="KW-0808">Transferase</keyword>
<proteinExistence type="predicted"/>
<dbReference type="InterPro" id="IPR001173">
    <property type="entry name" value="Glyco_trans_2-like"/>
</dbReference>
<dbReference type="Proteomes" id="UP000184121">
    <property type="component" value="Unassembled WGS sequence"/>
</dbReference>
<dbReference type="STRING" id="29534.SAMN05444366_3676"/>
<dbReference type="OrthoDB" id="1116632at2"/>
<dbReference type="Pfam" id="PF00535">
    <property type="entry name" value="Glycos_transf_2"/>
    <property type="match status" value="1"/>
</dbReference>
<dbReference type="Gene3D" id="3.90.550.10">
    <property type="entry name" value="Spore Coat Polysaccharide Biosynthesis Protein SpsA, Chain A"/>
    <property type="match status" value="1"/>
</dbReference>